<dbReference type="SMART" id="SM00826">
    <property type="entry name" value="PKS_DH"/>
    <property type="match status" value="1"/>
</dbReference>
<dbReference type="InterPro" id="IPR049552">
    <property type="entry name" value="PKS_DH_N"/>
</dbReference>
<dbReference type="SUPFAM" id="SSF47336">
    <property type="entry name" value="ACP-like"/>
    <property type="match status" value="2"/>
</dbReference>
<dbReference type="InterPro" id="IPR014030">
    <property type="entry name" value="Ketoacyl_synth_N"/>
</dbReference>
<dbReference type="Gene3D" id="3.40.47.10">
    <property type="match status" value="1"/>
</dbReference>
<feature type="region of interest" description="C-terminal hotdog fold" evidence="4">
    <location>
        <begin position="1126"/>
        <end position="1263"/>
    </location>
</feature>
<dbReference type="InterPro" id="IPR020806">
    <property type="entry name" value="PKS_PP-bd"/>
</dbReference>
<feature type="domain" description="Carrier" evidence="6">
    <location>
        <begin position="1742"/>
        <end position="1816"/>
    </location>
</feature>
<accession>A0A344L5G9</accession>
<reference evidence="10 11" key="1">
    <citation type="submission" date="2016-04" db="EMBL/GenBank/DDBJ databases">
        <title>Complete genome sequence and analysis of deep-sea sediment isolate, Amycolatopsis sp. WP1.</title>
        <authorList>
            <person name="Wang H."/>
            <person name="Chen S."/>
            <person name="Wu Q."/>
        </authorList>
    </citation>
    <scope>NUCLEOTIDE SEQUENCE [LARGE SCALE GENOMIC DNA]</scope>
    <source>
        <strain evidence="10 11">WP1</strain>
    </source>
</reference>
<dbReference type="InterPro" id="IPR006162">
    <property type="entry name" value="Ppantetheine_attach_site"/>
</dbReference>
<feature type="domain" description="Rhodanese" evidence="7">
    <location>
        <begin position="101"/>
        <end position="153"/>
    </location>
</feature>
<dbReference type="InterPro" id="IPR009081">
    <property type="entry name" value="PP-bd_ACP"/>
</dbReference>
<dbReference type="Pfam" id="PF00109">
    <property type="entry name" value="ketoacyl-synt"/>
    <property type="match status" value="1"/>
</dbReference>
<evidence type="ECO:0000256" key="3">
    <source>
        <dbReference type="ARBA" id="ARBA00022679"/>
    </source>
</evidence>
<dbReference type="Proteomes" id="UP000250434">
    <property type="component" value="Chromosome"/>
</dbReference>
<dbReference type="InterPro" id="IPR042104">
    <property type="entry name" value="PKS_dehydratase_sf"/>
</dbReference>
<evidence type="ECO:0000259" key="8">
    <source>
        <dbReference type="PROSITE" id="PS52004"/>
    </source>
</evidence>
<dbReference type="InterPro" id="IPR014031">
    <property type="entry name" value="Ketoacyl_synth_C"/>
</dbReference>
<dbReference type="Gene3D" id="3.40.50.720">
    <property type="entry name" value="NAD(P)-binding Rossmann-like Domain"/>
    <property type="match status" value="1"/>
</dbReference>
<dbReference type="InterPro" id="IPR016039">
    <property type="entry name" value="Thiolase-like"/>
</dbReference>
<dbReference type="GO" id="GO:0031177">
    <property type="term" value="F:phosphopantetheine binding"/>
    <property type="evidence" value="ECO:0007669"/>
    <property type="project" value="InterPro"/>
</dbReference>
<evidence type="ECO:0000259" key="6">
    <source>
        <dbReference type="PROSITE" id="PS50075"/>
    </source>
</evidence>
<evidence type="ECO:0000259" key="7">
    <source>
        <dbReference type="PROSITE" id="PS50206"/>
    </source>
</evidence>
<dbReference type="InterPro" id="IPR057326">
    <property type="entry name" value="KR_dom"/>
</dbReference>
<dbReference type="InterPro" id="IPR049900">
    <property type="entry name" value="PKS_mFAS_DH"/>
</dbReference>
<evidence type="ECO:0000256" key="5">
    <source>
        <dbReference type="SAM" id="MobiDB-lite"/>
    </source>
</evidence>
<dbReference type="SUPFAM" id="SSF51735">
    <property type="entry name" value="NAD(P)-binding Rossmann-fold domains"/>
    <property type="match status" value="2"/>
</dbReference>
<dbReference type="OrthoDB" id="2472181at2"/>
<dbReference type="Gene3D" id="3.40.366.10">
    <property type="entry name" value="Malonyl-Coenzyme A Acyl Carrier Protein, domain 2"/>
    <property type="match status" value="1"/>
</dbReference>
<gene>
    <name evidence="10" type="ORF">A4R43_12625</name>
</gene>
<dbReference type="InterPro" id="IPR014043">
    <property type="entry name" value="Acyl_transferase_dom"/>
</dbReference>
<dbReference type="SUPFAM" id="SSF52151">
    <property type="entry name" value="FabD/lysophospholipase-like"/>
    <property type="match status" value="1"/>
</dbReference>
<dbReference type="EMBL" id="CP015163">
    <property type="protein sequence ID" value="AXB43293.1"/>
    <property type="molecule type" value="Genomic_DNA"/>
</dbReference>
<dbReference type="Pfam" id="PF00698">
    <property type="entry name" value="Acyl_transf_1"/>
    <property type="match status" value="1"/>
</dbReference>
<dbReference type="SMART" id="SM00825">
    <property type="entry name" value="PKS_KS"/>
    <property type="match status" value="1"/>
</dbReference>
<dbReference type="SMART" id="SM00822">
    <property type="entry name" value="PKS_KR"/>
    <property type="match status" value="1"/>
</dbReference>
<name>A0A344L5G9_9PSEU</name>
<proteinExistence type="predicted"/>
<feature type="domain" description="PKS/mFAS DH" evidence="9">
    <location>
        <begin position="990"/>
        <end position="1263"/>
    </location>
</feature>
<dbReference type="SMART" id="SM00823">
    <property type="entry name" value="PKS_PP"/>
    <property type="match status" value="2"/>
</dbReference>
<feature type="region of interest" description="N-terminal hotdog fold" evidence="4">
    <location>
        <begin position="990"/>
        <end position="1113"/>
    </location>
</feature>
<sequence>MTASEARGAVRAWIVDWVARRLEIPAHAVSTLRPLDEHGLNSTDIVALTGELGEHLGVPVAPDAVFEYPTVALLADHVSQVVGAAGPVAAEPAPERVPESEDPIAVVGLGCRFPGGVRGARAFWELLDEGRDGIRRVPDGRWDPYTTGDPEVAAAVEGAAGTGGFLEDVAGFDAAFFGISPREAVAMDPQQRLVLEVAWEALEHGGIPPRSLADSRAGVFMAASAMEYLPDDIASVDGWATTGSSLGVIANRLSYTLGSRGPSMLVDTACSGSLVAIHLACRHLAGGDCDLAVAGGVNLLLTPGVSVGFGKSGVLSSDGRCHTFDESADGYSRGEGVGVVVLKRLSDARRDGDEVLAVVRGTAVNANGQSNGLMAPHPGAQEELLRTTYRNAAVDPLTIDFVETHGTGTALGDPIEVGALASVLAPGRPDDQPVLLGAVKTNLGHLEAAAGVAGFIKTVLALRHGRIPANLNFETANPRLGLDTRPLRVVTEPTPWPERGHVRRAAVSSFGFGGTNAHAVLEAAPEPAGRVRPRRDRGADTPVALLSASSADGLRAEAAALLDWLDGPGAGVRVTDIAHTLSLRRSHGSVRAGLLAPDHGGLTAALAGVADGTHHESVVTGVVREGPAPVFVFSGQGSQWPGMARDLLDRDQDFTEVIDELEPLVRELAGFSLRTVLSSAGEAELFGVDVVQPVLFAVQVALAAAWRARGVLPAAVIGHSMGEVAAAVVSGALSARDGARITCVRSGLLRRISGRGRMSVVTAGEAVVRSWIDDEGLDGQVSVAVVLSPGSTVVSGSGIAVERLAKAAEAAGAEAMPIQVDVASHSAQVDELLDEVASRLRGVPAGAPQIPFYSTVTGEPLETAMDEQYWVSNLRRPVRLTAAVAAAAAAGHSVFLEVSPHPVLTRPLLDTLRDKDVPEPVVLPTLHRERTGAGALALSAAWLHCLGQEIAWSGAWTTGELIELPPRRWDHKPYWRAPSPGPAVLPAGAHPLLGSRIDLADAAGTRVWQHALVPAAQPWAAEHEVAGTALLPAAALVEMAAAAAAELGFPAPVVHDLVLHQPVPAGEPAELQTLCRRDPGAAAATVQIHYRRSGTTDWVQCASGRVHSERPGEAVETRGTPENPELTEFPVPRWYDDMAAKGIRFGPRLRGVRTLRAGDGIAEVELAPPDGAAADPRFRLSPVPLNGALQAIGAALPAGSAPMVVSGVGQVRALTSVPATRAVVRVTAGHRGLVADLDLWAGAEPVASLSGVRLTPVPGTAGPEEPDARWWHEFTWRAEPLTGRTAAGERWLLLGGDQALAAGLHRHGVQCRLLGTDADLGPALTGVDRVVLLAGPDGDEPATAVRLAAEAVTVIQRLARAGAAAPRLHFVTRRAQVLGGEAAVNAAQAVWWGLGRSAALEHPEFWGGLVDLDEDDPAGVATRLAAELAAAPPGAQSAYRDGERRTPVLRPVAAPPRERVAEAADGCQLVVGGTGRLGPHLLGELAARGARCLVVLSRRGLRGEALRRAEELRAEGITVVDFTADVADREALAPLFARFGADLPPLRRIYHAAFAESVETLAELAEPALARMFRTKVDGLVTLHGLAGAAEIVCLSSTTGLLGSAGLAHYAAASCFADTYAMAHSAAGGALRVVNLGPCADGLAGTGHEEVILASGLRLMPGRHAVAGLGQVPAVGGRQYVLADADWAAVDQSFALAVRTPVLAELAGAGPSTVDATVKPATVDSAGALAELATAGDRRRREILREHLRILVAEAMGTEPAALNLQQNLFMLGMDSLMSLAVIRAVAATLGYQLAATVLQENPTVAALADHLAGQRLLTGHAEGDPQWEK</sequence>
<dbReference type="InterPro" id="IPR036291">
    <property type="entry name" value="NAD(P)-bd_dom_sf"/>
</dbReference>
<dbReference type="Pfam" id="PF21089">
    <property type="entry name" value="PKS_DH_N"/>
    <property type="match status" value="1"/>
</dbReference>
<dbReference type="Pfam" id="PF02801">
    <property type="entry name" value="Ketoacyl-synt_C"/>
    <property type="match status" value="1"/>
</dbReference>
<dbReference type="InterPro" id="IPR020841">
    <property type="entry name" value="PKS_Beta-ketoAc_synthase_dom"/>
</dbReference>
<organism evidence="10 11">
    <name type="scientific">Amycolatopsis albispora</name>
    <dbReference type="NCBI Taxonomy" id="1804986"/>
    <lineage>
        <taxon>Bacteria</taxon>
        <taxon>Bacillati</taxon>
        <taxon>Actinomycetota</taxon>
        <taxon>Actinomycetes</taxon>
        <taxon>Pseudonocardiales</taxon>
        <taxon>Pseudonocardiaceae</taxon>
        <taxon>Amycolatopsis</taxon>
    </lineage>
</organism>
<keyword evidence="1" id="KW-0596">Phosphopantetheine</keyword>
<dbReference type="Gene3D" id="3.10.129.110">
    <property type="entry name" value="Polyketide synthase dehydratase"/>
    <property type="match status" value="1"/>
</dbReference>
<dbReference type="SUPFAM" id="SSF55048">
    <property type="entry name" value="Probable ACP-binding domain of malonyl-CoA ACP transacylase"/>
    <property type="match status" value="1"/>
</dbReference>
<dbReference type="Gene3D" id="3.30.70.3290">
    <property type="match status" value="1"/>
</dbReference>
<dbReference type="PROSITE" id="PS50206">
    <property type="entry name" value="RHODANESE_3"/>
    <property type="match status" value="1"/>
</dbReference>
<dbReference type="InterPro" id="IPR001227">
    <property type="entry name" value="Ac_transferase_dom_sf"/>
</dbReference>
<dbReference type="InterPro" id="IPR016035">
    <property type="entry name" value="Acyl_Trfase/lysoPLipase"/>
</dbReference>
<dbReference type="InterPro" id="IPR049551">
    <property type="entry name" value="PKS_DH_C"/>
</dbReference>
<dbReference type="InterPro" id="IPR036736">
    <property type="entry name" value="ACP-like_sf"/>
</dbReference>
<evidence type="ECO:0008006" key="12">
    <source>
        <dbReference type="Google" id="ProtNLM"/>
    </source>
</evidence>
<feature type="domain" description="Carrier" evidence="6">
    <location>
        <begin position="5"/>
        <end position="82"/>
    </location>
</feature>
<feature type="domain" description="Ketosynthase family 3 (KS3)" evidence="8">
    <location>
        <begin position="101"/>
        <end position="523"/>
    </location>
</feature>
<dbReference type="PROSITE" id="PS52019">
    <property type="entry name" value="PKS_MFAS_DH"/>
    <property type="match status" value="1"/>
</dbReference>
<dbReference type="RefSeq" id="WP_113692539.1">
    <property type="nucleotide sequence ID" value="NZ_CP015163.1"/>
</dbReference>
<protein>
    <recommendedName>
        <fullName evidence="12">Polyketide synthase</fullName>
    </recommendedName>
</protein>
<dbReference type="InterPro" id="IPR013968">
    <property type="entry name" value="PKS_KR"/>
</dbReference>
<dbReference type="Pfam" id="PF16197">
    <property type="entry name" value="KAsynt_C_assoc"/>
    <property type="match status" value="1"/>
</dbReference>
<dbReference type="SUPFAM" id="SSF53901">
    <property type="entry name" value="Thiolase-like"/>
    <property type="match status" value="1"/>
</dbReference>
<keyword evidence="2" id="KW-0597">Phosphoprotein</keyword>
<dbReference type="PROSITE" id="PS52004">
    <property type="entry name" value="KS3_2"/>
    <property type="match status" value="1"/>
</dbReference>
<dbReference type="InterPro" id="IPR032821">
    <property type="entry name" value="PKS_assoc"/>
</dbReference>
<dbReference type="PANTHER" id="PTHR43775:SF37">
    <property type="entry name" value="SI:DKEY-61P9.11"/>
    <property type="match status" value="1"/>
</dbReference>
<feature type="compositionally biased region" description="Basic and acidic residues" evidence="5">
    <location>
        <begin position="1106"/>
        <end position="1116"/>
    </location>
</feature>
<dbReference type="InterPro" id="IPR020807">
    <property type="entry name" value="PKS_DH"/>
</dbReference>
<dbReference type="GO" id="GO:0004312">
    <property type="term" value="F:fatty acid synthase activity"/>
    <property type="evidence" value="ECO:0007669"/>
    <property type="project" value="TreeGrafter"/>
</dbReference>
<dbReference type="InterPro" id="IPR016036">
    <property type="entry name" value="Malonyl_transacylase_ACP-bd"/>
</dbReference>
<evidence type="ECO:0000256" key="2">
    <source>
        <dbReference type="ARBA" id="ARBA00022553"/>
    </source>
</evidence>
<dbReference type="SMART" id="SM00827">
    <property type="entry name" value="PKS_AT"/>
    <property type="match status" value="1"/>
</dbReference>
<feature type="region of interest" description="Disordered" evidence="5">
    <location>
        <begin position="1105"/>
        <end position="1128"/>
    </location>
</feature>
<evidence type="ECO:0000259" key="9">
    <source>
        <dbReference type="PROSITE" id="PS52019"/>
    </source>
</evidence>
<dbReference type="SMART" id="SM01294">
    <property type="entry name" value="PKS_PP_betabranch"/>
    <property type="match status" value="1"/>
</dbReference>
<dbReference type="CDD" id="cd00833">
    <property type="entry name" value="PKS"/>
    <property type="match status" value="1"/>
</dbReference>
<dbReference type="PROSITE" id="PS00012">
    <property type="entry name" value="PHOSPHOPANTETHEINE"/>
    <property type="match status" value="1"/>
</dbReference>
<keyword evidence="11" id="KW-1185">Reference proteome</keyword>
<dbReference type="FunFam" id="3.40.47.10:FF:000019">
    <property type="entry name" value="Polyketide synthase type I"/>
    <property type="match status" value="1"/>
</dbReference>
<evidence type="ECO:0000313" key="11">
    <source>
        <dbReference type="Proteomes" id="UP000250434"/>
    </source>
</evidence>
<dbReference type="Pfam" id="PF00550">
    <property type="entry name" value="PP-binding"/>
    <property type="match status" value="2"/>
</dbReference>
<dbReference type="KEGG" id="aab:A4R43_12625"/>
<keyword evidence="3" id="KW-0808">Transferase</keyword>
<dbReference type="PROSITE" id="PS50075">
    <property type="entry name" value="CARRIER"/>
    <property type="match status" value="2"/>
</dbReference>
<comment type="caution">
    <text evidence="4">Lacks conserved residue(s) required for the propagation of feature annotation.</text>
</comment>
<dbReference type="GO" id="GO:0006633">
    <property type="term" value="P:fatty acid biosynthetic process"/>
    <property type="evidence" value="ECO:0007669"/>
    <property type="project" value="TreeGrafter"/>
</dbReference>
<dbReference type="Pfam" id="PF08659">
    <property type="entry name" value="KR"/>
    <property type="match status" value="1"/>
</dbReference>
<evidence type="ECO:0000313" key="10">
    <source>
        <dbReference type="EMBL" id="AXB43293.1"/>
    </source>
</evidence>
<evidence type="ECO:0000256" key="4">
    <source>
        <dbReference type="PROSITE-ProRule" id="PRU01363"/>
    </source>
</evidence>
<dbReference type="Gene3D" id="1.10.1200.10">
    <property type="entry name" value="ACP-like"/>
    <property type="match status" value="2"/>
</dbReference>
<evidence type="ECO:0000256" key="1">
    <source>
        <dbReference type="ARBA" id="ARBA00022450"/>
    </source>
</evidence>
<dbReference type="InterPro" id="IPR001763">
    <property type="entry name" value="Rhodanese-like_dom"/>
</dbReference>
<dbReference type="Pfam" id="PF14765">
    <property type="entry name" value="PS-DH"/>
    <property type="match status" value="1"/>
</dbReference>
<dbReference type="PANTHER" id="PTHR43775">
    <property type="entry name" value="FATTY ACID SYNTHASE"/>
    <property type="match status" value="1"/>
</dbReference>
<dbReference type="InterPro" id="IPR050091">
    <property type="entry name" value="PKS_NRPS_Biosynth_Enz"/>
</dbReference>